<proteinExistence type="predicted"/>
<comment type="caution">
    <text evidence="1">The sequence shown here is derived from an EMBL/GenBank/DDBJ whole genome shotgun (WGS) entry which is preliminary data.</text>
</comment>
<evidence type="ECO:0000313" key="2">
    <source>
        <dbReference type="Proteomes" id="UP000244956"/>
    </source>
</evidence>
<dbReference type="AlphaFoldDB" id="A0A2U2B8Z3"/>
<organism evidence="1 2">
    <name type="scientific">Marinilabilia rubra</name>
    <dbReference type="NCBI Taxonomy" id="2162893"/>
    <lineage>
        <taxon>Bacteria</taxon>
        <taxon>Pseudomonadati</taxon>
        <taxon>Bacteroidota</taxon>
        <taxon>Bacteroidia</taxon>
        <taxon>Marinilabiliales</taxon>
        <taxon>Marinilabiliaceae</taxon>
        <taxon>Marinilabilia</taxon>
    </lineage>
</organism>
<sequence>MQKHFLLILILFATLKVSAQIGKNDLILSFSGNYHKSNDEVGVTTNNLFSESKQLSLGAALEYFISDKTSIGFGLEYQKLTDFRKSRLLFNESFQVEELDIDSRIFLPSIYLTHYYPIVDKLYISPVLRLGYGQLKSDLSSEYASRSNLLSSGYYPLEEVSGPGFGTLNDSSEDDYLIADLTPQLNYFFSNGFGLSLGLGGIHYAMINGDSENSQWLVSFDPSYWTFGFKVKL</sequence>
<reference evidence="1 2" key="1">
    <citation type="submission" date="2018-05" db="EMBL/GenBank/DDBJ databases">
        <title>Marinilabilia rubrum sp. nov., isolated from saltern sediment.</title>
        <authorList>
            <person name="Zhang R."/>
        </authorList>
    </citation>
    <scope>NUCLEOTIDE SEQUENCE [LARGE SCALE GENOMIC DNA]</scope>
    <source>
        <strain evidence="1 2">WTE16</strain>
    </source>
</reference>
<evidence type="ECO:0008006" key="3">
    <source>
        <dbReference type="Google" id="ProtNLM"/>
    </source>
</evidence>
<name>A0A2U2B8Z3_9BACT</name>
<dbReference type="EMBL" id="QEWP01000006">
    <property type="protein sequence ID" value="PWD99551.1"/>
    <property type="molecule type" value="Genomic_DNA"/>
</dbReference>
<dbReference type="RefSeq" id="WP_109264092.1">
    <property type="nucleotide sequence ID" value="NZ_QEWP01000006.1"/>
</dbReference>
<dbReference type="Proteomes" id="UP000244956">
    <property type="component" value="Unassembled WGS sequence"/>
</dbReference>
<evidence type="ECO:0000313" key="1">
    <source>
        <dbReference type="EMBL" id="PWD99551.1"/>
    </source>
</evidence>
<accession>A0A2U2B8Z3</accession>
<protein>
    <recommendedName>
        <fullName evidence="3">Outer membrane protein beta-barrel domain-containing protein</fullName>
    </recommendedName>
</protein>
<dbReference type="OrthoDB" id="1121513at2"/>
<gene>
    <name evidence="1" type="ORF">DDZ16_08835</name>
</gene>
<keyword evidence="2" id="KW-1185">Reference proteome</keyword>
<dbReference type="SUPFAM" id="SSF56935">
    <property type="entry name" value="Porins"/>
    <property type="match status" value="1"/>
</dbReference>